<proteinExistence type="predicted"/>
<sequence>MNPVRAKLRHNIIVKDVSNDDEVSYMYIARHKDIYGPRFMPHLKGRKFYSHDTQNDISGPYNTTRIGIKNLAERPIASRGVLLDWANYAAEKSISYNAFDSFEIPYTDLQIIADSHDIKFQEGDILLIRSGYQLQYEALNETESDQNFASPYSPHGQNAGPVVKLSLYRLMEIDDPTDLTIFPIKSSTVGAGTFVEDDNFGKQFFKIDNVLDISPEEIKTKSVPTGPAIMRDVASVVRPKTSGPFKLTFDIMCDDENHYQRVKRANLLTKETIKK</sequence>
<evidence type="ECO:0000259" key="1">
    <source>
        <dbReference type="Pfam" id="PF14330"/>
    </source>
</evidence>
<evidence type="ECO:0000313" key="3">
    <source>
        <dbReference type="Proteomes" id="UP000434172"/>
    </source>
</evidence>
<name>A0A8H3WFR3_9PEZI</name>
<reference evidence="2 3" key="1">
    <citation type="submission" date="2019-12" db="EMBL/GenBank/DDBJ databases">
        <title>A genome sequence resource for the geographically widespread anthracnose pathogen Colletotrichum asianum.</title>
        <authorList>
            <person name="Meng Y."/>
        </authorList>
    </citation>
    <scope>NUCLEOTIDE SEQUENCE [LARGE SCALE GENOMIC DNA]</scope>
    <source>
        <strain evidence="2 3">ICMP 18580</strain>
    </source>
</reference>
<evidence type="ECO:0000313" key="2">
    <source>
        <dbReference type="EMBL" id="KAF0327193.1"/>
    </source>
</evidence>
<dbReference type="AlphaFoldDB" id="A0A8H3WFR3"/>
<dbReference type="PANTHER" id="PTHR34861">
    <property type="match status" value="1"/>
</dbReference>
<feature type="domain" description="DUF4387" evidence="1">
    <location>
        <begin position="230"/>
        <end position="275"/>
    </location>
</feature>
<comment type="caution">
    <text evidence="2">The sequence shown here is derived from an EMBL/GenBank/DDBJ whole genome shotgun (WGS) entry which is preliminary data.</text>
</comment>
<dbReference type="Proteomes" id="UP000434172">
    <property type="component" value="Unassembled WGS sequence"/>
</dbReference>
<dbReference type="EMBL" id="WOWK01000025">
    <property type="protein sequence ID" value="KAF0327193.1"/>
    <property type="molecule type" value="Genomic_DNA"/>
</dbReference>
<dbReference type="GO" id="GO:0019441">
    <property type="term" value="P:L-tryptophan catabolic process to kynurenine"/>
    <property type="evidence" value="ECO:0007669"/>
    <property type="project" value="InterPro"/>
</dbReference>
<dbReference type="Pfam" id="PF14330">
    <property type="entry name" value="DUF4387"/>
    <property type="match status" value="1"/>
</dbReference>
<keyword evidence="3" id="KW-1185">Reference proteome</keyword>
<dbReference type="InterPro" id="IPR037175">
    <property type="entry name" value="KFase_sf"/>
</dbReference>
<dbReference type="OrthoDB" id="5863171at2759"/>
<protein>
    <recommendedName>
        <fullName evidence="1">DUF4387 domain-containing protein</fullName>
    </recommendedName>
</protein>
<dbReference type="Gene3D" id="3.50.30.50">
    <property type="entry name" value="Putative cyclase"/>
    <property type="match status" value="1"/>
</dbReference>
<gene>
    <name evidence="2" type="ORF">GQ607_005676</name>
</gene>
<dbReference type="GO" id="GO:0004061">
    <property type="term" value="F:arylformamidase activity"/>
    <property type="evidence" value="ECO:0007669"/>
    <property type="project" value="InterPro"/>
</dbReference>
<organism evidence="2 3">
    <name type="scientific">Colletotrichum asianum</name>
    <dbReference type="NCBI Taxonomy" id="702518"/>
    <lineage>
        <taxon>Eukaryota</taxon>
        <taxon>Fungi</taxon>
        <taxon>Dikarya</taxon>
        <taxon>Ascomycota</taxon>
        <taxon>Pezizomycotina</taxon>
        <taxon>Sordariomycetes</taxon>
        <taxon>Hypocreomycetidae</taxon>
        <taxon>Glomerellales</taxon>
        <taxon>Glomerellaceae</taxon>
        <taxon>Colletotrichum</taxon>
        <taxon>Colletotrichum gloeosporioides species complex</taxon>
    </lineage>
</organism>
<dbReference type="InterPro" id="IPR025496">
    <property type="entry name" value="DUF4387"/>
</dbReference>
<accession>A0A8H3WFR3</accession>